<dbReference type="Proteomes" id="UP000838756">
    <property type="component" value="Unassembled WGS sequence"/>
</dbReference>
<organism evidence="6 7">
    <name type="scientific">Pararge aegeria aegeria</name>
    <dbReference type="NCBI Taxonomy" id="348720"/>
    <lineage>
        <taxon>Eukaryota</taxon>
        <taxon>Metazoa</taxon>
        <taxon>Ecdysozoa</taxon>
        <taxon>Arthropoda</taxon>
        <taxon>Hexapoda</taxon>
        <taxon>Insecta</taxon>
        <taxon>Pterygota</taxon>
        <taxon>Neoptera</taxon>
        <taxon>Endopterygota</taxon>
        <taxon>Lepidoptera</taxon>
        <taxon>Glossata</taxon>
        <taxon>Ditrysia</taxon>
        <taxon>Papilionoidea</taxon>
        <taxon>Nymphalidae</taxon>
        <taxon>Satyrinae</taxon>
        <taxon>Satyrini</taxon>
        <taxon>Parargina</taxon>
        <taxon>Pararge</taxon>
    </lineage>
</organism>
<keyword evidence="7" id="KW-1185">Reference proteome</keyword>
<comment type="caution">
    <text evidence="6">The sequence shown here is derived from an EMBL/GenBank/DDBJ whole genome shotgun (WGS) entry which is preliminary data.</text>
</comment>
<protein>
    <recommendedName>
        <fullName evidence="4">Alpha-galactosidase</fullName>
        <ecNumber evidence="4">3.2.1.-</ecNumber>
    </recommendedName>
</protein>
<dbReference type="SUPFAM" id="SSF51011">
    <property type="entry name" value="Glycosyl hydrolase domain"/>
    <property type="match status" value="1"/>
</dbReference>
<dbReference type="PANTHER" id="PTHR11452:SF83">
    <property type="entry name" value="ALPHA-GALACTOSIDASE"/>
    <property type="match status" value="1"/>
</dbReference>
<proteinExistence type="inferred from homology"/>
<gene>
    <name evidence="6" type="primary">jg25155</name>
    <name evidence="6" type="ORF">PAEG_LOCUS18569</name>
</gene>
<keyword evidence="5" id="KW-0732">Signal</keyword>
<evidence type="ECO:0000313" key="7">
    <source>
        <dbReference type="Proteomes" id="UP000838756"/>
    </source>
</evidence>
<evidence type="ECO:0000256" key="2">
    <source>
        <dbReference type="ARBA" id="ARBA00022801"/>
    </source>
</evidence>
<dbReference type="AlphaFoldDB" id="A0A8S4RWI8"/>
<evidence type="ECO:0000313" key="6">
    <source>
        <dbReference type="EMBL" id="CAH2242222.1"/>
    </source>
</evidence>
<evidence type="ECO:0000256" key="5">
    <source>
        <dbReference type="SAM" id="SignalP"/>
    </source>
</evidence>
<comment type="subunit">
    <text evidence="4">Homodimer.</text>
</comment>
<comment type="similarity">
    <text evidence="1 4">Belongs to the glycosyl hydrolase 27 family.</text>
</comment>
<dbReference type="Gene3D" id="3.20.20.70">
    <property type="entry name" value="Aldolase class I"/>
    <property type="match status" value="1"/>
</dbReference>
<dbReference type="InterPro" id="IPR017853">
    <property type="entry name" value="GH"/>
</dbReference>
<dbReference type="InterPro" id="IPR013780">
    <property type="entry name" value="Glyco_hydro_b"/>
</dbReference>
<dbReference type="EMBL" id="CAKXAJ010025635">
    <property type="protein sequence ID" value="CAH2242222.1"/>
    <property type="molecule type" value="Genomic_DNA"/>
</dbReference>
<keyword evidence="4" id="KW-1015">Disulfide bond</keyword>
<dbReference type="PRINTS" id="PR00740">
    <property type="entry name" value="GLHYDRLASE27"/>
</dbReference>
<dbReference type="GO" id="GO:0009311">
    <property type="term" value="P:oligosaccharide metabolic process"/>
    <property type="evidence" value="ECO:0007669"/>
    <property type="project" value="TreeGrafter"/>
</dbReference>
<dbReference type="PANTHER" id="PTHR11452">
    <property type="entry name" value="ALPHA-GALACTOSIDASE/ALPHA-N-ACETYLGALACTOSAMINIDASE"/>
    <property type="match status" value="1"/>
</dbReference>
<keyword evidence="2 4" id="KW-0378">Hydrolase</keyword>
<dbReference type="SUPFAM" id="SSF51445">
    <property type="entry name" value="(Trans)glycosidases"/>
    <property type="match status" value="1"/>
</dbReference>
<sequence>MAVYLFVLFFVAVYLSSVVELLDNGLARRPPMGWMSWGYYMCGVDCQRNPQKCLDEKLILSVADKFYKEGYQEAGFEYIIIDDCWSEKKRDHNGKLVADRKRFPNGMKYIADYIHKLGLKFGMYTNIAATTCMGYPGSREHFKTDAKMFAEWEVDYLKVDGCFVEEDYLNIAYIKLGAHLNATGRPMVYSCSWPYYIEFIHHKQPDYQSVSKYCNVWRSYHDVVTSWSAIKAIVTHYLEAYEHLYKFHGPGHWNDPDMLIFGTGSLTDSQSRVHIAVYAMLAAPLLLSCDMNRISEYEKKLLLNLDLIAIAQDPLGVMAKPHALQRLVTMWVKPHLPKKGDKYNSVSFALVNLSDETATVSFTPGQYGLNSSDNYAVMDIFAQLFIRNMSLSDTFRVNVPSEDAAIYTMFPL</sequence>
<dbReference type="GO" id="GO:0005737">
    <property type="term" value="C:cytoplasm"/>
    <property type="evidence" value="ECO:0007669"/>
    <property type="project" value="TreeGrafter"/>
</dbReference>
<evidence type="ECO:0000256" key="1">
    <source>
        <dbReference type="ARBA" id="ARBA00009743"/>
    </source>
</evidence>
<dbReference type="GO" id="GO:0004557">
    <property type="term" value="F:alpha-galactosidase activity"/>
    <property type="evidence" value="ECO:0007669"/>
    <property type="project" value="TreeGrafter"/>
</dbReference>
<dbReference type="FunFam" id="3.20.20.70:FF:000197">
    <property type="entry name" value="Alpha-galactosidase"/>
    <property type="match status" value="1"/>
</dbReference>
<evidence type="ECO:0000256" key="3">
    <source>
        <dbReference type="ARBA" id="ARBA00023295"/>
    </source>
</evidence>
<dbReference type="InterPro" id="IPR000111">
    <property type="entry name" value="Glyco_hydro_27/36_CS"/>
</dbReference>
<dbReference type="Gene3D" id="2.60.40.1180">
    <property type="entry name" value="Golgi alpha-mannosidase II"/>
    <property type="match status" value="1"/>
</dbReference>
<evidence type="ECO:0000256" key="4">
    <source>
        <dbReference type="RuleBase" id="RU361168"/>
    </source>
</evidence>
<dbReference type="EC" id="3.2.1.-" evidence="4"/>
<feature type="chain" id="PRO_5035850303" description="Alpha-galactosidase" evidence="5">
    <location>
        <begin position="22"/>
        <end position="412"/>
    </location>
</feature>
<dbReference type="OrthoDB" id="5795902at2759"/>
<name>A0A8S4RWI8_9NEOP</name>
<dbReference type="InterPro" id="IPR002241">
    <property type="entry name" value="Glyco_hydro_27"/>
</dbReference>
<accession>A0A8S4RWI8</accession>
<dbReference type="GO" id="GO:0016139">
    <property type="term" value="P:glycoside catabolic process"/>
    <property type="evidence" value="ECO:0007669"/>
    <property type="project" value="TreeGrafter"/>
</dbReference>
<dbReference type="CDD" id="cd14792">
    <property type="entry name" value="GH27"/>
    <property type="match status" value="1"/>
</dbReference>
<dbReference type="Pfam" id="PF16499">
    <property type="entry name" value="Melibiase_2"/>
    <property type="match status" value="1"/>
</dbReference>
<keyword evidence="3 4" id="KW-0326">Glycosidase</keyword>
<feature type="signal peptide" evidence="5">
    <location>
        <begin position="1"/>
        <end position="21"/>
    </location>
</feature>
<dbReference type="PROSITE" id="PS00512">
    <property type="entry name" value="ALPHA_GALACTOSIDASE"/>
    <property type="match status" value="1"/>
</dbReference>
<reference evidence="6" key="1">
    <citation type="submission" date="2022-03" db="EMBL/GenBank/DDBJ databases">
        <authorList>
            <person name="Lindestad O."/>
        </authorList>
    </citation>
    <scope>NUCLEOTIDE SEQUENCE</scope>
</reference>
<dbReference type="InterPro" id="IPR013785">
    <property type="entry name" value="Aldolase_TIM"/>
</dbReference>